<dbReference type="EMBL" id="BOMN01000032">
    <property type="protein sequence ID" value="GIE19765.1"/>
    <property type="molecule type" value="Genomic_DNA"/>
</dbReference>
<feature type="compositionally biased region" description="Low complexity" evidence="1">
    <location>
        <begin position="86"/>
        <end position="99"/>
    </location>
</feature>
<accession>A0ABQ3ZMH0</accession>
<keyword evidence="4" id="KW-1185">Reference proteome</keyword>
<sequence>MSKSRRGLLAAGLATAVVGATGVVWTLNASAAETPAPSTVAESASADAVAPVNEATAVPPKLLPWGDRPTELTQAEAGADSEEVADAGADAAPADTSGSLLPEAEYAPKGRISEDSTLRKGYTSVVPPAPPAAGKATAKAKAGAVYYLYAQGQQEGDTDGTWANLSIAKPELKQGDYHTLTEIAVQTTNGDHVVELGWNVDRTVNGDSDPHLFVFYWKDGVATCYNACGWTQYSSSMKPGDTLPAGVAKRMGIQHSDGNWWVAYDSEWIGYFPDSLWEGRFTRGEYTQWFGEVAANNQNPCTQMGNGLAPTSGTAARVGSISMTNGPEPKPALTNTTYRYNFKWLSDRTFRFGGPVDDPETDSDNC</sequence>
<name>A0ABQ3ZMH0_9ACTN</name>
<dbReference type="Proteomes" id="UP000603200">
    <property type="component" value="Unassembled WGS sequence"/>
</dbReference>
<evidence type="ECO:0000313" key="4">
    <source>
        <dbReference type="Proteomes" id="UP000603200"/>
    </source>
</evidence>
<dbReference type="InterPro" id="IPR006311">
    <property type="entry name" value="TAT_signal"/>
</dbReference>
<evidence type="ECO:0000313" key="3">
    <source>
        <dbReference type="EMBL" id="GIE19765.1"/>
    </source>
</evidence>
<dbReference type="Pfam" id="PF03080">
    <property type="entry name" value="Neprosin"/>
    <property type="match status" value="1"/>
</dbReference>
<proteinExistence type="predicted"/>
<feature type="domain" description="Neprosin PEP catalytic" evidence="2">
    <location>
        <begin position="139"/>
        <end position="366"/>
    </location>
</feature>
<reference evidence="3 4" key="1">
    <citation type="submission" date="2021-01" db="EMBL/GenBank/DDBJ databases">
        <title>Whole genome shotgun sequence of Actinoplanes humidus NBRC 14915.</title>
        <authorList>
            <person name="Komaki H."/>
            <person name="Tamura T."/>
        </authorList>
    </citation>
    <scope>NUCLEOTIDE SEQUENCE [LARGE SCALE GENOMIC DNA]</scope>
    <source>
        <strain evidence="3 4">NBRC 14915</strain>
    </source>
</reference>
<evidence type="ECO:0000259" key="2">
    <source>
        <dbReference type="PROSITE" id="PS52045"/>
    </source>
</evidence>
<organism evidence="3 4">
    <name type="scientific">Winogradskya humida</name>
    <dbReference type="NCBI Taxonomy" id="113566"/>
    <lineage>
        <taxon>Bacteria</taxon>
        <taxon>Bacillati</taxon>
        <taxon>Actinomycetota</taxon>
        <taxon>Actinomycetes</taxon>
        <taxon>Micromonosporales</taxon>
        <taxon>Micromonosporaceae</taxon>
        <taxon>Winogradskya</taxon>
    </lineage>
</organism>
<dbReference type="InterPro" id="IPR053168">
    <property type="entry name" value="Glutamic_endopeptidase"/>
</dbReference>
<dbReference type="PANTHER" id="PTHR31589">
    <property type="entry name" value="PROTEIN, PUTATIVE (DUF239)-RELATED-RELATED"/>
    <property type="match status" value="1"/>
</dbReference>
<evidence type="ECO:0000256" key="1">
    <source>
        <dbReference type="SAM" id="MobiDB-lite"/>
    </source>
</evidence>
<gene>
    <name evidence="3" type="ORF">Ahu01nite_028670</name>
</gene>
<dbReference type="PROSITE" id="PS52045">
    <property type="entry name" value="NEPROSIN_PEP_CD"/>
    <property type="match status" value="1"/>
</dbReference>
<dbReference type="PROSITE" id="PS51318">
    <property type="entry name" value="TAT"/>
    <property type="match status" value="1"/>
</dbReference>
<comment type="caution">
    <text evidence="3">The sequence shown here is derived from an EMBL/GenBank/DDBJ whole genome shotgun (WGS) entry which is preliminary data.</text>
</comment>
<dbReference type="InterPro" id="IPR004314">
    <property type="entry name" value="Neprosin"/>
</dbReference>
<dbReference type="PANTHER" id="PTHR31589:SF110">
    <property type="entry name" value="PROTEIN, PUTATIVE (DUF239)-RELATED"/>
    <property type="match status" value="1"/>
</dbReference>
<feature type="region of interest" description="Disordered" evidence="1">
    <location>
        <begin position="73"/>
        <end position="101"/>
    </location>
</feature>
<dbReference type="RefSeq" id="WP_239158838.1">
    <property type="nucleotide sequence ID" value="NZ_BAAATV010000006.1"/>
</dbReference>
<protein>
    <recommendedName>
        <fullName evidence="2">Neprosin PEP catalytic domain-containing protein</fullName>
    </recommendedName>
</protein>